<sequence length="260" mass="26552">MTPSPPAPPHPSRPSAPARPLLRHPQALAAARAYTALALVDTRLAGHADPSVRRWRRLTKPLLMPALASAFSLATPQEASVLRRGTLVAQALSGAGDVALLGQGERAFLAGLGSFFGAHIAYVTAFASRARPRHDRSHLTGTKAAAATFATLGPALAWAAGRRAPALRAPVVAYAGILSSMVATSSRLGDDVAPSARRTVVVGTATFLASDATIALRRFVLSSPTPRSDAVVMATYTAGQGLIAAGVAAALRGHGPGGPS</sequence>
<proteinExistence type="inferred from homology"/>
<comment type="similarity">
    <text evidence="2">Belongs to the TMEM86 family.</text>
</comment>
<organism evidence="6 7">
    <name type="scientific">Nocardioides marmoribigeumensis</name>
    <dbReference type="NCBI Taxonomy" id="433649"/>
    <lineage>
        <taxon>Bacteria</taxon>
        <taxon>Bacillati</taxon>
        <taxon>Actinomycetota</taxon>
        <taxon>Actinomycetes</taxon>
        <taxon>Propionibacteriales</taxon>
        <taxon>Nocardioidaceae</taxon>
        <taxon>Nocardioides</taxon>
    </lineage>
</organism>
<keyword evidence="4" id="KW-1133">Transmembrane helix</keyword>
<dbReference type="Proteomes" id="UP001183648">
    <property type="component" value="Unassembled WGS sequence"/>
</dbReference>
<keyword evidence="5" id="KW-0472">Membrane</keyword>
<evidence type="ECO:0000256" key="4">
    <source>
        <dbReference type="ARBA" id="ARBA00022989"/>
    </source>
</evidence>
<reference evidence="6 7" key="1">
    <citation type="submission" date="2023-07" db="EMBL/GenBank/DDBJ databases">
        <title>Sequencing the genomes of 1000 actinobacteria strains.</title>
        <authorList>
            <person name="Klenk H.-P."/>
        </authorList>
    </citation>
    <scope>NUCLEOTIDE SEQUENCE [LARGE SCALE GENOMIC DNA]</scope>
    <source>
        <strain evidence="6 7">DSM 19426</strain>
    </source>
</reference>
<gene>
    <name evidence="6" type="ORF">J2S63_000031</name>
</gene>
<keyword evidence="7" id="KW-1185">Reference proteome</keyword>
<dbReference type="EMBL" id="JAVDYG010000001">
    <property type="protein sequence ID" value="MDR7360478.1"/>
    <property type="molecule type" value="Genomic_DNA"/>
</dbReference>
<dbReference type="PANTHER" id="PTHR31885:SF6">
    <property type="entry name" value="GH04784P"/>
    <property type="match status" value="1"/>
</dbReference>
<dbReference type="RefSeq" id="WP_310296984.1">
    <property type="nucleotide sequence ID" value="NZ_BAAAPS010000006.1"/>
</dbReference>
<dbReference type="InterPro" id="IPR012506">
    <property type="entry name" value="TMEM86B-like"/>
</dbReference>
<evidence type="ECO:0000313" key="6">
    <source>
        <dbReference type="EMBL" id="MDR7360478.1"/>
    </source>
</evidence>
<evidence type="ECO:0000313" key="7">
    <source>
        <dbReference type="Proteomes" id="UP001183648"/>
    </source>
</evidence>
<evidence type="ECO:0000256" key="3">
    <source>
        <dbReference type="ARBA" id="ARBA00022692"/>
    </source>
</evidence>
<evidence type="ECO:0000256" key="2">
    <source>
        <dbReference type="ARBA" id="ARBA00007375"/>
    </source>
</evidence>
<evidence type="ECO:0000256" key="1">
    <source>
        <dbReference type="ARBA" id="ARBA00004141"/>
    </source>
</evidence>
<comment type="subcellular location">
    <subcellularLocation>
        <location evidence="1">Membrane</location>
        <topology evidence="1">Multi-pass membrane protein</topology>
    </subcellularLocation>
</comment>
<dbReference type="Pfam" id="PF07947">
    <property type="entry name" value="YhhN"/>
    <property type="match status" value="1"/>
</dbReference>
<dbReference type="PANTHER" id="PTHR31885">
    <property type="entry name" value="GH04784P"/>
    <property type="match status" value="1"/>
</dbReference>
<evidence type="ECO:0000256" key="5">
    <source>
        <dbReference type="ARBA" id="ARBA00023136"/>
    </source>
</evidence>
<accession>A0ABU2BRX7</accession>
<keyword evidence="3" id="KW-0812">Transmembrane</keyword>
<protein>
    <submittedName>
        <fullName evidence="6">Membrane protein YhhN</fullName>
    </submittedName>
</protein>
<name>A0ABU2BRX7_9ACTN</name>
<comment type="caution">
    <text evidence="6">The sequence shown here is derived from an EMBL/GenBank/DDBJ whole genome shotgun (WGS) entry which is preliminary data.</text>
</comment>